<evidence type="ECO:0000259" key="1">
    <source>
        <dbReference type="SMART" id="SM00856"/>
    </source>
</evidence>
<sequence>MASTKDIDTICNADSMIPKNKTFCLQTLTAYPPAVSAPNMAKLVKIVVGLGESNANKTADFVAGLVKEPTFKQYFKACNDAYKLVVWNFRSARLELEDNETQTASSDILVSLDDTEMVKNTIGKNTDKASKTLMEMTLVMEDFIGIAYAAVDQIDK</sequence>
<dbReference type="Pfam" id="PF04043">
    <property type="entry name" value="PMEI"/>
    <property type="match status" value="1"/>
</dbReference>
<name>A0ABC8JLJ9_ERUVS</name>
<dbReference type="Proteomes" id="UP001642260">
    <property type="component" value="Unassembled WGS sequence"/>
</dbReference>
<dbReference type="InterPro" id="IPR006501">
    <property type="entry name" value="Pectinesterase_inhib_dom"/>
</dbReference>
<dbReference type="EMBL" id="CAKOAT010107376">
    <property type="protein sequence ID" value="CAH8326996.1"/>
    <property type="molecule type" value="Genomic_DNA"/>
</dbReference>
<evidence type="ECO:0000313" key="3">
    <source>
        <dbReference type="Proteomes" id="UP001642260"/>
    </source>
</evidence>
<dbReference type="AlphaFoldDB" id="A0ABC8JLJ9"/>
<dbReference type="InterPro" id="IPR035513">
    <property type="entry name" value="Invertase/methylesterase_inhib"/>
</dbReference>
<comment type="caution">
    <text evidence="2">The sequence shown here is derived from an EMBL/GenBank/DDBJ whole genome shotgun (WGS) entry which is preliminary data.</text>
</comment>
<protein>
    <recommendedName>
        <fullName evidence="1">Pectinesterase inhibitor domain-containing protein</fullName>
    </recommendedName>
</protein>
<proteinExistence type="predicted"/>
<organism evidence="2 3">
    <name type="scientific">Eruca vesicaria subsp. sativa</name>
    <name type="common">Garden rocket</name>
    <name type="synonym">Eruca sativa</name>
    <dbReference type="NCBI Taxonomy" id="29727"/>
    <lineage>
        <taxon>Eukaryota</taxon>
        <taxon>Viridiplantae</taxon>
        <taxon>Streptophyta</taxon>
        <taxon>Embryophyta</taxon>
        <taxon>Tracheophyta</taxon>
        <taxon>Spermatophyta</taxon>
        <taxon>Magnoliopsida</taxon>
        <taxon>eudicotyledons</taxon>
        <taxon>Gunneridae</taxon>
        <taxon>Pentapetalae</taxon>
        <taxon>rosids</taxon>
        <taxon>malvids</taxon>
        <taxon>Brassicales</taxon>
        <taxon>Brassicaceae</taxon>
        <taxon>Brassiceae</taxon>
        <taxon>Eruca</taxon>
    </lineage>
</organism>
<feature type="domain" description="Pectinesterase inhibitor" evidence="1">
    <location>
        <begin position="2"/>
        <end position="150"/>
    </location>
</feature>
<dbReference type="SUPFAM" id="SSF101148">
    <property type="entry name" value="Plant invertase/pectin methylesterase inhibitor"/>
    <property type="match status" value="1"/>
</dbReference>
<dbReference type="SMART" id="SM00856">
    <property type="entry name" value="PMEI"/>
    <property type="match status" value="1"/>
</dbReference>
<evidence type="ECO:0000313" key="2">
    <source>
        <dbReference type="EMBL" id="CAH8326996.1"/>
    </source>
</evidence>
<dbReference type="NCBIfam" id="TIGR01614">
    <property type="entry name" value="PME_inhib"/>
    <property type="match status" value="1"/>
</dbReference>
<dbReference type="PANTHER" id="PTHR31890:SF14">
    <property type="entry name" value="PLANT INVERTASE_PECTIN METHYLESTERASE INHIBITOR SUPERFAMILY PROTEIN"/>
    <property type="match status" value="1"/>
</dbReference>
<dbReference type="Gene3D" id="1.20.140.40">
    <property type="entry name" value="Invertase/pectin methylesterase inhibitor family protein"/>
    <property type="match status" value="1"/>
</dbReference>
<dbReference type="PANTHER" id="PTHR31890">
    <property type="entry name" value="PLANT INVERTASE/PECTIN METHYLESTERASE INHIBITOR SUPERFAMILY PROTEIN"/>
    <property type="match status" value="1"/>
</dbReference>
<keyword evidence="3" id="KW-1185">Reference proteome</keyword>
<reference evidence="2 3" key="1">
    <citation type="submission" date="2022-03" db="EMBL/GenBank/DDBJ databases">
        <authorList>
            <person name="Macdonald S."/>
            <person name="Ahmed S."/>
            <person name="Newling K."/>
        </authorList>
    </citation>
    <scope>NUCLEOTIDE SEQUENCE [LARGE SCALE GENOMIC DNA]</scope>
</reference>
<gene>
    <name evidence="2" type="ORF">ERUC_LOCUS10896</name>
</gene>
<accession>A0ABC8JLJ9</accession>